<comment type="caution">
    <text evidence="2">The sequence shown here is derived from an EMBL/GenBank/DDBJ whole genome shotgun (WGS) entry which is preliminary data.</text>
</comment>
<dbReference type="SUPFAM" id="SSF51658">
    <property type="entry name" value="Xylose isomerase-like"/>
    <property type="match status" value="1"/>
</dbReference>
<sequence length="251" mass="29608">MIGTSALWFDLDEKLEFIQQTTHLKLLEYGIDNLEDLDFFISKTKNQQLDKGFHLPLKTNPIEDIKILRDANFYYVEQIVREALKLKPLYFNMHLGYVFLWKLAQKREYYIDLACEYLNHLLNLDEEFTLYIENVYTFITKKSGDLSSFGCYERDFLEIIEKVGSDRLKFCHDTGHSMIQKTSFDKSSLISSSLLHLNFNDSTLDEHLGIYILGDEGKKYYNSILENNLYKHIIFEMPLNELQKSISFLNS</sequence>
<evidence type="ECO:0000313" key="3">
    <source>
        <dbReference type="Proteomes" id="UP001314903"/>
    </source>
</evidence>
<organism evidence="2 3">
    <name type="scientific">Acetoanaerobium pronyense</name>
    <dbReference type="NCBI Taxonomy" id="1482736"/>
    <lineage>
        <taxon>Bacteria</taxon>
        <taxon>Bacillati</taxon>
        <taxon>Bacillota</taxon>
        <taxon>Clostridia</taxon>
        <taxon>Peptostreptococcales</taxon>
        <taxon>Filifactoraceae</taxon>
        <taxon>Acetoanaerobium</taxon>
    </lineage>
</organism>
<dbReference type="InterPro" id="IPR036237">
    <property type="entry name" value="Xyl_isomerase-like_sf"/>
</dbReference>
<keyword evidence="2" id="KW-0413">Isomerase</keyword>
<name>A0ABS4KIG4_9FIRM</name>
<dbReference type="EMBL" id="JAGGLI010000013">
    <property type="protein sequence ID" value="MBP2027581.1"/>
    <property type="molecule type" value="Genomic_DNA"/>
</dbReference>
<gene>
    <name evidence="2" type="ORF">J2Z35_001378</name>
</gene>
<evidence type="ECO:0000313" key="2">
    <source>
        <dbReference type="EMBL" id="MBP2027581.1"/>
    </source>
</evidence>
<reference evidence="2 3" key="1">
    <citation type="submission" date="2021-03" db="EMBL/GenBank/DDBJ databases">
        <title>Genomic Encyclopedia of Type Strains, Phase IV (KMG-IV): sequencing the most valuable type-strain genomes for metagenomic binning, comparative biology and taxonomic classification.</title>
        <authorList>
            <person name="Goeker M."/>
        </authorList>
    </citation>
    <scope>NUCLEOTIDE SEQUENCE [LARGE SCALE GENOMIC DNA]</scope>
    <source>
        <strain evidence="2 3">DSM 27512</strain>
    </source>
</reference>
<dbReference type="GO" id="GO:0016853">
    <property type="term" value="F:isomerase activity"/>
    <property type="evidence" value="ECO:0007669"/>
    <property type="project" value="UniProtKB-KW"/>
</dbReference>
<dbReference type="Gene3D" id="3.20.20.150">
    <property type="entry name" value="Divalent-metal-dependent TIM barrel enzymes"/>
    <property type="match status" value="1"/>
</dbReference>
<feature type="domain" description="Xylose isomerase-like TIM barrel" evidence="1">
    <location>
        <begin position="55"/>
        <end position="238"/>
    </location>
</feature>
<keyword evidence="3" id="KW-1185">Reference proteome</keyword>
<evidence type="ECO:0000259" key="1">
    <source>
        <dbReference type="Pfam" id="PF01261"/>
    </source>
</evidence>
<accession>A0ABS4KIG4</accession>
<dbReference type="Pfam" id="PF01261">
    <property type="entry name" value="AP_endonuc_2"/>
    <property type="match status" value="1"/>
</dbReference>
<dbReference type="RefSeq" id="WP_209660646.1">
    <property type="nucleotide sequence ID" value="NZ_JAGGLI010000013.1"/>
</dbReference>
<dbReference type="Proteomes" id="UP001314903">
    <property type="component" value="Unassembled WGS sequence"/>
</dbReference>
<dbReference type="InterPro" id="IPR013022">
    <property type="entry name" value="Xyl_isomerase-like_TIM-brl"/>
</dbReference>
<proteinExistence type="predicted"/>
<protein>
    <submittedName>
        <fullName evidence="2">Sugar phosphate isomerase/epimerase</fullName>
    </submittedName>
</protein>